<protein>
    <recommendedName>
        <fullName evidence="2">Arrestin-like N-terminal domain-containing protein</fullName>
    </recommendedName>
</protein>
<reference evidence="3 4" key="1">
    <citation type="journal article" date="2018" name="Evol. Lett.">
        <title>Horizontal gene cluster transfer increased hallucinogenic mushroom diversity.</title>
        <authorList>
            <person name="Reynolds H.T."/>
            <person name="Vijayakumar V."/>
            <person name="Gluck-Thaler E."/>
            <person name="Korotkin H.B."/>
            <person name="Matheny P.B."/>
            <person name="Slot J.C."/>
        </authorList>
    </citation>
    <scope>NUCLEOTIDE SEQUENCE [LARGE SCALE GENOMIC DNA]</scope>
    <source>
        <strain evidence="3 4">2629</strain>
    </source>
</reference>
<evidence type="ECO:0000259" key="2">
    <source>
        <dbReference type="Pfam" id="PF00339"/>
    </source>
</evidence>
<evidence type="ECO:0000313" key="3">
    <source>
        <dbReference type="EMBL" id="PPR02623.1"/>
    </source>
</evidence>
<proteinExistence type="predicted"/>
<name>A0A409YHX2_9AGAR</name>
<sequence length="2476" mass="275805">MANTMPLVYDTLPAPHSVPAPVNWRSERTIPFVIQQPKAFDAYIRKPGSPTCVLTLVADANLSSDSPVYLEGVPVQGIVQLQCDKVMDVRSVVVKMMRTFEHFAVPVCWANEIPLNRLISSFGYIPLIRPPILPIMRQRAYLGGLPLASPHEDPQSWYQLPPTDVMGRADSRRPSRPVICTLYLANPLSYTRGSLIPLFVEIDDGMQGAVNSLSSLSTIRVCLMQRSMITRDRAEEMESSKWKLVKDASNMAVWWGSSPLRDNSNHNVADQRRRLNGELSVPTYLLPTTHILNLRIDVSHDFVLLPFIPVIRGHSSSSNSKFIALKRSSLTIIRTPKILLTYIQPEMSFESIRSRENQHTPSNTSPASNDNTSTSPSTTTLVDVKGQSSPQLELKEFFYELKNSGRPYLQVTFVANGRFAKALPTIVQGTNVTGNVSIHLDKGEDIRAITGIVQGKLIYGSHEGGGKSLVFLKIVKEFYSRPSNSQQPSGVLCWTFDIELPRTVTIKSSEKPEESNTFDLPQTTQERQSRASTVYEMIVQVTRGKFKSDKELSFPFNYIPVTPPPSLPVPRSNAYRQGALIPNPSSDEEGWSSLGQYSVILVTPMVPGFQSREANSSQVLASKQIKVVTAYAPGPRPNRTIPPSNQSLEQIFLHRGKDFSMQYKPFRVCAYMALTPLIPREYTIEEKGAPLLVTTLYVSGNTPPHANPTYTQQEEIKGDVRLTLQKPTKVKKVMIVIRGKLAYGTSDMGSKVLWFYQRKTTLWAREQGQPTNSESPRTPSQIPDTTMDAGKLLGTYIWNFSIPFPPPSQVLQLLPVNGKSYEKPEFKLPHTFQESFNVCYVVYHAYVELHRGGFSDDKEMVIPINFVPVIVPPPIPHLRQMAYQDGRPILGPSADPNGWTALETVNLQGRLFQQREATVACTLYVANPLCYTRGTVIPLYLELEGDDVQALDLLASSSAPLVRLKRTVNSHPQPKSRSTLPSFKPLTNYSHPAVWWSTSADALPASPGSAPQYSEPGKRSLQGELHLKNNLVPTSAVGHFWLEYSVILLPSRVTGFEPLEKNPEKPLAEKRVEIVTAYAPGVRPIRMAPISYEEAQEVLQEKDITLRNKITLRTFQLIAIMTTSTPAPVSADPPYYVDATLSALNDDEPSFTADGVPLPAYPGARPVRAARIREPSRLKEFKYKINRNGRNWACMTVSADEAISKVIPTYVEGESIQGQVELQTEKSGDDIRGVVVSVIGEVIMGVVKGERFKFLELSQTLWSREMGDPHQLGSRSPQDEGQPDLTGAQEAPIKYTQKLMGQFSWKFDFKLPKEVSLRNGKEMGTFRLPQTQSERYTRACVQYEVSVRFIRGRMRSDNKIGAVIGFIPIIRPPPFSPLRQLAYQECLPNLLGPSVDTDGWYAGEPIRVKGTIFGVRSIDISCQLHLAKPVCVLKLLSALADGRLDVNTDLFTCKLSYTRGSSIPLCLTLDGSDKQALDLLSGTNAPVVRLQRRMRYSANVEKDLRNLTWKDSFALSKAAIWWHAPDNTHDARRTINGELHLKPELKPTSAMAQFRIEYSVVLFPFDVAGFESKDRHTEPLLEQPVDIVTAYAEGPRPRKLTPPGYEHAESLHSMGNRYNADATMLYELLFCFLTPTMDVSSPPRYRRFSSRPGPAPSSATELPPYTRRNTLAQPINVRREPTEHIFQLSDGKSRPWLTLTVFSSAKSSKSLPTFFEKENITGRLEIQAERGDSIQAVSATVTGRIITGSSIDDSSVFLSQTLPIWSKSPDAPRLPSPSEGASSNKLLGHCVWPLNIPLARSVNFPSGAGDTRSFRLPETFLERHTRVSVQYDLTITISRGLLRSDNKLTTAFGYVPSTKPEPPSLLRQLAYQQFLPLPGPSSDPEGWKTLRPVNVRGTLFSKHRVEAKCILSIAKPLCYSRGSVLPCFLTLEGNNTQALDLLSNPGSVLVRLRRRVRFYNKATTSRQDVAWNESVEDLGTATWWPATDMQNDSTSRHLEGEIKLEKDLRPTSEMGHFSISEQRSTANEGATRVALVPSNGDNLPPDYTRRAVDSESTQASPLAPQNTSNGVQGCTTEHQRSLETAKGRKWLSIFVKSRAGTPASLPVFFQGDVIAGRVEIDLDKAESSKGVTISIQAGTTFVGQEEEVFLKDEKSLWIPSGNDGGKLSGKRSWPFEFSLPDEVQVKNPDTGKTSPYRLPPHFNERASAAYIDYRLVVTIKRGFLRVNQTLVTSFGYHIATTPGLPSTWRRIAYSEGTPLLGPDADPEGWKLLPWVTNKVKLFNSQDVQFESSLAIATPLEYGGGTTIPLVMTIKCQNEQLLDLLSDPSTVRVRLARSLSTGADATDDNAIRRTDNHFIEEVGRAFFWVSPTLDKDKREFQGEIEVTKDLKPSFVFPRFTVRYSLDVQPFVAVGLANTVPESSVVLSEKVSIMSRATPGLRSRSYAPPGYRKTHIDYNKSVGLLENGNQRFLGHHHR</sequence>
<gene>
    <name evidence="3" type="ORF">CVT24_002194</name>
</gene>
<dbReference type="InterPro" id="IPR014752">
    <property type="entry name" value="Arrestin-like_C"/>
</dbReference>
<feature type="compositionally biased region" description="Polar residues" evidence="1">
    <location>
        <begin position="2054"/>
        <end position="2073"/>
    </location>
</feature>
<feature type="region of interest" description="Disordered" evidence="1">
    <location>
        <begin position="2035"/>
        <end position="2073"/>
    </location>
</feature>
<feature type="region of interest" description="Disordered" evidence="1">
    <location>
        <begin position="353"/>
        <end position="386"/>
    </location>
</feature>
<organism evidence="3 4">
    <name type="scientific">Panaeolus cyanescens</name>
    <dbReference type="NCBI Taxonomy" id="181874"/>
    <lineage>
        <taxon>Eukaryota</taxon>
        <taxon>Fungi</taxon>
        <taxon>Dikarya</taxon>
        <taxon>Basidiomycota</taxon>
        <taxon>Agaricomycotina</taxon>
        <taxon>Agaricomycetes</taxon>
        <taxon>Agaricomycetidae</taxon>
        <taxon>Agaricales</taxon>
        <taxon>Agaricineae</taxon>
        <taxon>Galeropsidaceae</taxon>
        <taxon>Panaeolus</taxon>
    </lineage>
</organism>
<feature type="compositionally biased region" description="Polar residues" evidence="1">
    <location>
        <begin position="515"/>
        <end position="529"/>
    </location>
</feature>
<dbReference type="InterPro" id="IPR050357">
    <property type="entry name" value="Arrestin_domain-protein"/>
</dbReference>
<dbReference type="PANTHER" id="PTHR11188">
    <property type="entry name" value="ARRESTIN DOMAIN CONTAINING PROTEIN"/>
    <property type="match status" value="1"/>
</dbReference>
<dbReference type="OrthoDB" id="3162660at2759"/>
<dbReference type="Gene3D" id="2.60.40.640">
    <property type="match status" value="3"/>
</dbReference>
<evidence type="ECO:0000313" key="4">
    <source>
        <dbReference type="Proteomes" id="UP000284842"/>
    </source>
</evidence>
<dbReference type="InterPro" id="IPR011021">
    <property type="entry name" value="Arrestin-like_N"/>
</dbReference>
<keyword evidence="4" id="KW-1185">Reference proteome</keyword>
<dbReference type="PANTHER" id="PTHR11188:SF17">
    <property type="entry name" value="FI21816P1"/>
    <property type="match status" value="1"/>
</dbReference>
<evidence type="ECO:0000256" key="1">
    <source>
        <dbReference type="SAM" id="MobiDB-lite"/>
    </source>
</evidence>
<accession>A0A409YHX2</accession>
<dbReference type="Proteomes" id="UP000284842">
    <property type="component" value="Unassembled WGS sequence"/>
</dbReference>
<dbReference type="InParanoid" id="A0A409YHX2"/>
<feature type="domain" description="Arrestin-like N-terminal" evidence="2">
    <location>
        <begin position="707"/>
        <end position="849"/>
    </location>
</feature>
<dbReference type="EMBL" id="NHTK01001158">
    <property type="protein sequence ID" value="PPR02623.1"/>
    <property type="molecule type" value="Genomic_DNA"/>
</dbReference>
<comment type="caution">
    <text evidence="3">The sequence shown here is derived from an EMBL/GenBank/DDBJ whole genome shotgun (WGS) entry which is preliminary data.</text>
</comment>
<dbReference type="Pfam" id="PF00339">
    <property type="entry name" value="Arrestin_N"/>
    <property type="match status" value="1"/>
</dbReference>
<feature type="compositionally biased region" description="Low complexity" evidence="1">
    <location>
        <begin position="360"/>
        <end position="380"/>
    </location>
</feature>
<dbReference type="GO" id="GO:0015031">
    <property type="term" value="P:protein transport"/>
    <property type="evidence" value="ECO:0007669"/>
    <property type="project" value="TreeGrafter"/>
</dbReference>
<feature type="region of interest" description="Disordered" evidence="1">
    <location>
        <begin position="1266"/>
        <end position="1286"/>
    </location>
</feature>
<dbReference type="STRING" id="181874.A0A409YHX2"/>
<feature type="region of interest" description="Disordered" evidence="1">
    <location>
        <begin position="1644"/>
        <end position="1664"/>
    </location>
</feature>
<feature type="region of interest" description="Disordered" evidence="1">
    <location>
        <begin position="508"/>
        <end position="529"/>
    </location>
</feature>
<dbReference type="GO" id="GO:0005737">
    <property type="term" value="C:cytoplasm"/>
    <property type="evidence" value="ECO:0007669"/>
    <property type="project" value="TreeGrafter"/>
</dbReference>